<feature type="region of interest" description="Disordered" evidence="1">
    <location>
        <begin position="58"/>
        <end position="82"/>
    </location>
</feature>
<accession>J6Z246</accession>
<protein>
    <submittedName>
        <fullName evidence="3">Uncharacterized protein</fullName>
    </submittedName>
</protein>
<evidence type="ECO:0000256" key="2">
    <source>
        <dbReference type="SAM" id="Phobius"/>
    </source>
</evidence>
<dbReference type="Proteomes" id="UP000006403">
    <property type="component" value="Unassembled WGS sequence"/>
</dbReference>
<dbReference type="PATRIC" id="fig|1134806.3.peg.352"/>
<feature type="compositionally biased region" description="Polar residues" evidence="1">
    <location>
        <begin position="71"/>
        <end position="82"/>
    </location>
</feature>
<comment type="caution">
    <text evidence="3">The sequence shown here is derived from an EMBL/GenBank/DDBJ whole genome shotgun (WGS) entry which is preliminary data.</text>
</comment>
<feature type="transmembrane region" description="Helical" evidence="2">
    <location>
        <begin position="34"/>
        <end position="52"/>
    </location>
</feature>
<reference evidence="3 4" key="1">
    <citation type="submission" date="2012-04" db="EMBL/GenBank/DDBJ databases">
        <authorList>
            <person name="Weinstock G."/>
            <person name="Sodergren E."/>
            <person name="Lobos E.A."/>
            <person name="Fulton L."/>
            <person name="Fulton R."/>
            <person name="Courtney L."/>
            <person name="Fronick C."/>
            <person name="O'Laughlin M."/>
            <person name="Godfrey J."/>
            <person name="Wilson R.M."/>
            <person name="Miner T."/>
            <person name="Farmer C."/>
            <person name="Delehaunty K."/>
            <person name="Cordes M."/>
            <person name="Minx P."/>
            <person name="Tomlinson C."/>
            <person name="Chen J."/>
            <person name="Wollam A."/>
            <person name="Pepin K.H."/>
            <person name="Bhonagiri V."/>
            <person name="Zhang X."/>
            <person name="Suruliraj S."/>
            <person name="Warren W."/>
            <person name="Mitreva M."/>
            <person name="Mardis E.R."/>
            <person name="Wilson R.K."/>
        </authorList>
    </citation>
    <scope>NUCLEOTIDE SEQUENCE [LARGE SCALE GENOMIC DNA]</scope>
    <source>
        <strain evidence="3 4">505</strain>
    </source>
</reference>
<organism evidence="3 4">
    <name type="scientific">Enterococcus faecium 505</name>
    <dbReference type="NCBI Taxonomy" id="1134806"/>
    <lineage>
        <taxon>Bacteria</taxon>
        <taxon>Bacillati</taxon>
        <taxon>Bacillota</taxon>
        <taxon>Bacilli</taxon>
        <taxon>Lactobacillales</taxon>
        <taxon>Enterococcaceae</taxon>
        <taxon>Enterococcus</taxon>
    </lineage>
</organism>
<dbReference type="AlphaFoldDB" id="J6Z246"/>
<evidence type="ECO:0000313" key="3">
    <source>
        <dbReference type="EMBL" id="EJY47454.1"/>
    </source>
</evidence>
<proteinExistence type="predicted"/>
<gene>
    <name evidence="3" type="ORF">HMPREF1348_00370</name>
</gene>
<dbReference type="EMBL" id="AMBL01000012">
    <property type="protein sequence ID" value="EJY47454.1"/>
    <property type="molecule type" value="Genomic_DNA"/>
</dbReference>
<evidence type="ECO:0000313" key="4">
    <source>
        <dbReference type="Proteomes" id="UP000006403"/>
    </source>
</evidence>
<sequence>MKMVKAWLSGLAAYSVVGQTDLFSAFAMYLSKYRFVLLGALFFVILLTVLLSKKMSASSSTKSKVPGNKGFQKQQQYKNYRK</sequence>
<evidence type="ECO:0000256" key="1">
    <source>
        <dbReference type="SAM" id="MobiDB-lite"/>
    </source>
</evidence>
<keyword evidence="2" id="KW-0812">Transmembrane</keyword>
<keyword evidence="2" id="KW-1133">Transmembrane helix</keyword>
<dbReference type="HOGENOM" id="CLU_195887_0_0_9"/>
<keyword evidence="2" id="KW-0472">Membrane</keyword>
<name>J6Z246_ENTFC</name>